<evidence type="ECO:0000256" key="1">
    <source>
        <dbReference type="SAM" id="MobiDB-lite"/>
    </source>
</evidence>
<sequence>MVEIIKENNNERERVGRVKEIVGDKTEDEEQQSESCSGKDIGFRRKQGQIHNRQLAQKLEKASLRALSYLGVFENESNERGVVDKGIETKCNNGRQYNRHNKGLLGRIRNTSKNFSINNV</sequence>
<organism evidence="2 3">
    <name type="scientific">Streblomastix strix</name>
    <dbReference type="NCBI Taxonomy" id="222440"/>
    <lineage>
        <taxon>Eukaryota</taxon>
        <taxon>Metamonada</taxon>
        <taxon>Preaxostyla</taxon>
        <taxon>Oxymonadida</taxon>
        <taxon>Streblomastigidae</taxon>
        <taxon>Streblomastix</taxon>
    </lineage>
</organism>
<reference evidence="2 3" key="1">
    <citation type="submission" date="2019-03" db="EMBL/GenBank/DDBJ databases">
        <title>Single cell metagenomics reveals metabolic interactions within the superorganism composed of flagellate Streblomastix strix and complex community of Bacteroidetes bacteria on its surface.</title>
        <authorList>
            <person name="Treitli S.C."/>
            <person name="Kolisko M."/>
            <person name="Husnik F."/>
            <person name="Keeling P."/>
            <person name="Hampl V."/>
        </authorList>
    </citation>
    <scope>NUCLEOTIDE SEQUENCE [LARGE SCALE GENOMIC DNA]</scope>
    <source>
        <strain evidence="2">ST1C</strain>
    </source>
</reference>
<protein>
    <submittedName>
        <fullName evidence="2">Uncharacterized protein</fullName>
    </submittedName>
</protein>
<comment type="caution">
    <text evidence="2">The sequence shown here is derived from an EMBL/GenBank/DDBJ whole genome shotgun (WGS) entry which is preliminary data.</text>
</comment>
<proteinExistence type="predicted"/>
<dbReference type="Proteomes" id="UP000324800">
    <property type="component" value="Unassembled WGS sequence"/>
</dbReference>
<name>A0A5J4UUL8_9EUKA</name>
<evidence type="ECO:0000313" key="2">
    <source>
        <dbReference type="EMBL" id="KAA6374119.1"/>
    </source>
</evidence>
<dbReference type="AlphaFoldDB" id="A0A5J4UUL8"/>
<feature type="region of interest" description="Disordered" evidence="1">
    <location>
        <begin position="21"/>
        <end position="43"/>
    </location>
</feature>
<dbReference type="EMBL" id="SNRW01012213">
    <property type="protein sequence ID" value="KAA6374119.1"/>
    <property type="molecule type" value="Genomic_DNA"/>
</dbReference>
<accession>A0A5J4UUL8</accession>
<gene>
    <name evidence="2" type="ORF">EZS28_030351</name>
</gene>
<evidence type="ECO:0000313" key="3">
    <source>
        <dbReference type="Proteomes" id="UP000324800"/>
    </source>
</evidence>